<dbReference type="PANTHER" id="PTHR21444:SF16">
    <property type="entry name" value="RECEPTOR FOR RETINOL UPTAKE STRA6"/>
    <property type="match status" value="1"/>
</dbReference>
<feature type="transmembrane region" description="Helical" evidence="12">
    <location>
        <begin position="375"/>
        <end position="397"/>
    </location>
</feature>
<dbReference type="GO" id="GO:0071939">
    <property type="term" value="P:vitamin A import into cell"/>
    <property type="evidence" value="ECO:0007669"/>
    <property type="project" value="TreeGrafter"/>
</dbReference>
<feature type="transmembrane region" description="Helical" evidence="12">
    <location>
        <begin position="293"/>
        <end position="311"/>
    </location>
</feature>
<feature type="region of interest" description="Disordered" evidence="11">
    <location>
        <begin position="44"/>
        <end position="63"/>
    </location>
</feature>
<feature type="transmembrane region" description="Helical" evidence="12">
    <location>
        <begin position="21"/>
        <end position="39"/>
    </location>
</feature>
<dbReference type="InterPro" id="IPR026612">
    <property type="entry name" value="STRA6-like"/>
</dbReference>
<keyword evidence="5 12" id="KW-0812">Transmembrane</keyword>
<organism evidence="13 14">
    <name type="scientific">Malurus cyaneus samueli</name>
    <dbReference type="NCBI Taxonomy" id="2593467"/>
    <lineage>
        <taxon>Eukaryota</taxon>
        <taxon>Metazoa</taxon>
        <taxon>Chordata</taxon>
        <taxon>Craniata</taxon>
        <taxon>Vertebrata</taxon>
        <taxon>Euteleostomi</taxon>
        <taxon>Archelosauria</taxon>
        <taxon>Archosauria</taxon>
        <taxon>Dinosauria</taxon>
        <taxon>Saurischia</taxon>
        <taxon>Theropoda</taxon>
        <taxon>Coelurosauria</taxon>
        <taxon>Aves</taxon>
        <taxon>Neognathae</taxon>
        <taxon>Neoaves</taxon>
        <taxon>Telluraves</taxon>
        <taxon>Australaves</taxon>
        <taxon>Passeriformes</taxon>
        <taxon>Meliphagoidea</taxon>
        <taxon>Maluridae</taxon>
        <taxon>Malurus</taxon>
    </lineage>
</organism>
<keyword evidence="7 12" id="KW-1133">Transmembrane helix</keyword>
<evidence type="ECO:0000256" key="5">
    <source>
        <dbReference type="ARBA" id="ARBA00022692"/>
    </source>
</evidence>
<proteinExistence type="predicted"/>
<dbReference type="OrthoDB" id="2376984at2759"/>
<dbReference type="GO" id="GO:0038023">
    <property type="term" value="F:signaling receptor activity"/>
    <property type="evidence" value="ECO:0007669"/>
    <property type="project" value="InterPro"/>
</dbReference>
<dbReference type="AlphaFoldDB" id="A0A8C5TGC0"/>
<dbReference type="GO" id="GO:0019841">
    <property type="term" value="F:retinol binding"/>
    <property type="evidence" value="ECO:0007669"/>
    <property type="project" value="UniProtKB-KW"/>
</dbReference>
<reference evidence="13" key="2">
    <citation type="submission" date="2025-09" db="UniProtKB">
        <authorList>
            <consortium name="Ensembl"/>
        </authorList>
    </citation>
    <scope>IDENTIFICATION</scope>
</reference>
<dbReference type="Ensembl" id="ENSMCST00000004553.1">
    <property type="protein sequence ID" value="ENSMCSP00000004450.1"/>
    <property type="gene ID" value="ENSMCSG00000003196.1"/>
</dbReference>
<dbReference type="GO" id="GO:0005886">
    <property type="term" value="C:plasma membrane"/>
    <property type="evidence" value="ECO:0007669"/>
    <property type="project" value="UniProtKB-SubCell"/>
</dbReference>
<accession>A0A8C5TGC0</accession>
<protein>
    <recommendedName>
        <fullName evidence="2">Receptor for retinol uptake STRA6</fullName>
    </recommendedName>
</protein>
<reference evidence="13" key="1">
    <citation type="submission" date="2025-08" db="UniProtKB">
        <authorList>
            <consortium name="Ensembl"/>
        </authorList>
    </citation>
    <scope>IDENTIFICATION</scope>
</reference>
<keyword evidence="4" id="KW-1003">Cell membrane</keyword>
<evidence type="ECO:0000256" key="8">
    <source>
        <dbReference type="ARBA" id="ARBA00023072"/>
    </source>
</evidence>
<keyword evidence="14" id="KW-1185">Reference proteome</keyword>
<keyword evidence="10" id="KW-0675">Receptor</keyword>
<dbReference type="GO" id="GO:0034632">
    <property type="term" value="F:retinol transmembrane transporter activity"/>
    <property type="evidence" value="ECO:0007669"/>
    <property type="project" value="InterPro"/>
</dbReference>
<feature type="transmembrane region" description="Helical" evidence="12">
    <location>
        <begin position="86"/>
        <end position="106"/>
    </location>
</feature>
<evidence type="ECO:0000256" key="7">
    <source>
        <dbReference type="ARBA" id="ARBA00022989"/>
    </source>
</evidence>
<evidence type="ECO:0000256" key="11">
    <source>
        <dbReference type="SAM" id="MobiDB-lite"/>
    </source>
</evidence>
<evidence type="ECO:0000256" key="12">
    <source>
        <dbReference type="SAM" id="Phobius"/>
    </source>
</evidence>
<dbReference type="Pfam" id="PF14752">
    <property type="entry name" value="RBP_receptor"/>
    <property type="match status" value="2"/>
</dbReference>
<evidence type="ECO:0000256" key="10">
    <source>
        <dbReference type="ARBA" id="ARBA00023170"/>
    </source>
</evidence>
<keyword evidence="6" id="KW-0845">Vitamin A</keyword>
<dbReference type="Proteomes" id="UP000694560">
    <property type="component" value="Unplaced"/>
</dbReference>
<evidence type="ECO:0000256" key="9">
    <source>
        <dbReference type="ARBA" id="ARBA00023136"/>
    </source>
</evidence>
<feature type="compositionally biased region" description="Low complexity" evidence="11">
    <location>
        <begin position="47"/>
        <end position="59"/>
    </location>
</feature>
<dbReference type="GO" id="GO:0016918">
    <property type="term" value="F:retinal binding"/>
    <property type="evidence" value="ECO:0007669"/>
    <property type="project" value="UniProtKB-KW"/>
</dbReference>
<evidence type="ECO:0000313" key="14">
    <source>
        <dbReference type="Proteomes" id="UP000694560"/>
    </source>
</evidence>
<dbReference type="PANTHER" id="PTHR21444">
    <property type="entry name" value="COILED-COIL DOMAIN-CONTAINING PROTEIN 180"/>
    <property type="match status" value="1"/>
</dbReference>
<evidence type="ECO:0000256" key="6">
    <source>
        <dbReference type="ARBA" id="ARBA00022893"/>
    </source>
</evidence>
<name>A0A8C5TGC0_9PASS</name>
<keyword evidence="9 12" id="KW-0472">Membrane</keyword>
<keyword evidence="3" id="KW-0813">Transport</keyword>
<evidence type="ECO:0000313" key="13">
    <source>
        <dbReference type="Ensembl" id="ENSMCSP00000004450.1"/>
    </source>
</evidence>
<comment type="subcellular location">
    <subcellularLocation>
        <location evidence="1">Cell membrane</location>
        <topology evidence="1">Multi-pass membrane protein</topology>
    </subcellularLocation>
</comment>
<evidence type="ECO:0000256" key="4">
    <source>
        <dbReference type="ARBA" id="ARBA00022475"/>
    </source>
</evidence>
<sequence>MDLGEYWKIRGTLRIWINRRISGYFGNSGYIGFSGWGWVPEQSRGRPTAAPAPAAPLEPQQDRAENGQLGTGTIFRFYSSLSRVPVILGLFLLSLWFPAQLIRGLIRGDGADREVMGKLGTIPRDRDRDREWDRDRDWDWDWEREKDWDGIEIRIGRFQLPLQLVVALLLLVTFVPTLRIVRAGMTKDVVVLLVQFGLVPSAAPAAMGDMEQELATVRHYLWALEGAAPKIPGDLGSSGTFWGLVIASRAFSCPNSNPNVNSCQDLEQMGNPKKGSMSPIPIPTTIPIPCPGLVIQQVIFFLCFVALTFLLPGKGQVLWGHWDGVHLSICPSIPVCPSVHPILSSRSVLPCLPVIPVHPSLSICPSVHRCPLRRALSILTVLLFPMNVLLGVLAGGWRVVISGLYNAIHLCRLDISLLGPQGVPLSPGFHSYCHFLRLEVSQGHPLVRAFCGLILQCGRTEPLGPPRDTDPEEGVQLMHPKPPARCRGRVRRVRARWAVAYTLLRNPSLTACRKSALADPAANGGVRPGAPKP</sequence>
<evidence type="ECO:0000256" key="2">
    <source>
        <dbReference type="ARBA" id="ARBA00014411"/>
    </source>
</evidence>
<evidence type="ECO:0000256" key="1">
    <source>
        <dbReference type="ARBA" id="ARBA00004651"/>
    </source>
</evidence>
<feature type="transmembrane region" description="Helical" evidence="12">
    <location>
        <begin position="160"/>
        <end position="181"/>
    </location>
</feature>
<evidence type="ECO:0000256" key="3">
    <source>
        <dbReference type="ARBA" id="ARBA00022448"/>
    </source>
</evidence>
<keyword evidence="8" id="KW-0683">Retinol-binding</keyword>